<keyword evidence="7 13" id="KW-0547">Nucleotide-binding</keyword>
<dbReference type="InterPro" id="IPR011009">
    <property type="entry name" value="Kinase-like_dom_sf"/>
</dbReference>
<dbReference type="GO" id="GO:0005525">
    <property type="term" value="F:GTP binding"/>
    <property type="evidence" value="ECO:0007669"/>
    <property type="project" value="UniProtKB-KW"/>
</dbReference>
<dbReference type="Pfam" id="PF12796">
    <property type="entry name" value="Ank_2"/>
    <property type="match status" value="3"/>
</dbReference>
<dbReference type="PANTHER" id="PTHR48005">
    <property type="entry name" value="LEUCINE RICH REPEAT KINASE 2"/>
    <property type="match status" value="1"/>
</dbReference>
<dbReference type="InterPro" id="IPR032675">
    <property type="entry name" value="LRR_dom_sf"/>
</dbReference>
<keyword evidence="12" id="KW-0040">ANK repeat</keyword>
<evidence type="ECO:0000259" key="15">
    <source>
        <dbReference type="PROSITE" id="PS50011"/>
    </source>
</evidence>
<comment type="catalytic activity">
    <reaction evidence="10">
        <text>L-threonyl-[protein] + ATP = O-phospho-L-threonyl-[protein] + ADP + H(+)</text>
        <dbReference type="Rhea" id="RHEA:46608"/>
        <dbReference type="Rhea" id="RHEA-COMP:11060"/>
        <dbReference type="Rhea" id="RHEA-COMP:11605"/>
        <dbReference type="ChEBI" id="CHEBI:15378"/>
        <dbReference type="ChEBI" id="CHEBI:30013"/>
        <dbReference type="ChEBI" id="CHEBI:30616"/>
        <dbReference type="ChEBI" id="CHEBI:61977"/>
        <dbReference type="ChEBI" id="CHEBI:456216"/>
        <dbReference type="EC" id="2.7.11.1"/>
    </reaction>
</comment>
<accession>A0AAV2H6G5</accession>
<feature type="compositionally biased region" description="Acidic residues" evidence="14">
    <location>
        <begin position="170"/>
        <end position="180"/>
    </location>
</feature>
<evidence type="ECO:0000256" key="5">
    <source>
        <dbReference type="ARBA" id="ARBA00022679"/>
    </source>
</evidence>
<dbReference type="PROSITE" id="PS50011">
    <property type="entry name" value="PROTEIN_KINASE_DOM"/>
    <property type="match status" value="1"/>
</dbReference>
<dbReference type="SUPFAM" id="SSF52058">
    <property type="entry name" value="L domain-like"/>
    <property type="match status" value="1"/>
</dbReference>
<organism evidence="17 18">
    <name type="scientific">Lymnaea stagnalis</name>
    <name type="common">Great pond snail</name>
    <name type="synonym">Helix stagnalis</name>
    <dbReference type="NCBI Taxonomy" id="6523"/>
    <lineage>
        <taxon>Eukaryota</taxon>
        <taxon>Metazoa</taxon>
        <taxon>Spiralia</taxon>
        <taxon>Lophotrochozoa</taxon>
        <taxon>Mollusca</taxon>
        <taxon>Gastropoda</taxon>
        <taxon>Heterobranchia</taxon>
        <taxon>Euthyneura</taxon>
        <taxon>Panpulmonata</taxon>
        <taxon>Hygrophila</taxon>
        <taxon>Lymnaeoidea</taxon>
        <taxon>Lymnaeidae</taxon>
        <taxon>Lymnaea</taxon>
    </lineage>
</organism>
<evidence type="ECO:0000256" key="8">
    <source>
        <dbReference type="ARBA" id="ARBA00022777"/>
    </source>
</evidence>
<comment type="caution">
    <text evidence="17">The sequence shown here is derived from an EMBL/GenBank/DDBJ whole genome shotgun (WGS) entry which is preliminary data.</text>
</comment>
<comment type="catalytic activity">
    <reaction evidence="11">
        <text>L-seryl-[protein] + ATP = O-phospho-L-seryl-[protein] + ADP + H(+)</text>
        <dbReference type="Rhea" id="RHEA:17989"/>
        <dbReference type="Rhea" id="RHEA-COMP:9863"/>
        <dbReference type="Rhea" id="RHEA-COMP:11604"/>
        <dbReference type="ChEBI" id="CHEBI:15378"/>
        <dbReference type="ChEBI" id="CHEBI:29999"/>
        <dbReference type="ChEBI" id="CHEBI:30616"/>
        <dbReference type="ChEBI" id="CHEBI:83421"/>
        <dbReference type="ChEBI" id="CHEBI:456216"/>
        <dbReference type="EC" id="2.7.11.1"/>
    </reaction>
</comment>
<evidence type="ECO:0000256" key="14">
    <source>
        <dbReference type="SAM" id="MobiDB-lite"/>
    </source>
</evidence>
<dbReference type="InterPro" id="IPR032171">
    <property type="entry name" value="COR-A"/>
</dbReference>
<dbReference type="SMART" id="SM00220">
    <property type="entry name" value="S_TKc"/>
    <property type="match status" value="1"/>
</dbReference>
<dbReference type="Proteomes" id="UP001497497">
    <property type="component" value="Unassembled WGS sequence"/>
</dbReference>
<dbReference type="InterPro" id="IPR027417">
    <property type="entry name" value="P-loop_NTPase"/>
</dbReference>
<evidence type="ECO:0000256" key="12">
    <source>
        <dbReference type="PROSITE-ProRule" id="PRU00023"/>
    </source>
</evidence>
<dbReference type="PROSITE" id="PS00108">
    <property type="entry name" value="PROTEIN_KINASE_ST"/>
    <property type="match status" value="1"/>
</dbReference>
<sequence>MITKGLSPLGIAAKCGYAEILSLLLAEGAACTSQRDTGLTLLHLACESGSIEVMEVLLKLYPELMNLRSVEHQLPLHSAVICNRIDAVKLLLEYDYPYGQLLTFTDSATSLVYRVGVDVNAQDAMGDTPLHIACRNGHQEIVELLVNFAVKVEVERESSKSQSLSCDLDSASDEDTECSDMDWSPDRSNPPSPKPEKQKKSWRSVHPADINLLNNEGLSPFHMAIRHKCVNVLKLLLKYRKPPSNKIKVKDVETSVLMFAYEQGNVEVLKLLLSNGLRDEEDKVLSSAFFAQDHAVKWLLLSHKSSKDQGPGRSINKTEMKRVAYQISQQEDRCVSMDPDYRTRFPTTPVAMMWDGLGMLDRMDSSCLVNACYLHNPAISKTLDVSLCMCAITKVDISKNSFKKFPVLVLGLTSLVYLKASRNQISEIPDDCDISCPSLEELHLNENAIKSLPRFLFKLPLLKYLDVSVNKLKELPVEIWEAPSLISLNLSKNSLSQLPTITKEQIMARYSASRPSRISHGSLTGRSFSGSVSSFDADAYSIDMGDESSAILMMSSQDVVSNKVDRINKWKTGLKVVDSDPWKGTGQQTSGLKQLWLNMNRFTQVPPCLVCCAPNLEVLIMSDNPLTSIGSITDYPSSLVELDLSKTNLSSMDSWRHHMDVIHDWSCLAPISNLSAQRFTSPSSMMTSSPNFSIHRRSSSQTSFHNMPTSPRNKGSPSAASRDSVFIPCLHRSHATLGKLEKLNLSFNRLSHVLLTRDPPKDYDSKSICSMESEEVQSRLLFPNLLELNLSRNQLSNLPSDIGELTSLKILSLTGNSKLKDLPPKLGLLKNLWKLELELCPLDGAIQDFLLNSRFPVKDILGFLQSVLEESTEYNCMNLMLVGFHKIGKTSLLQRLCERGKIKAHPTHWRDRVNKSEGSKQSSLLSTVGIDINELVLDRRSRGAVHFRTWDFGGQREYYATHQYFLSPRSLYLVVWSIIEGERGVESLLQWLVNIQARAPGAPVIIVGTHLDILRDKATRRHYPEDFEESMMLLINKLFLSNQEPDKSGLPNILRTINVSCTSGENIKSLVDTIYDIVFELKHPRSKTQNLVNQKIPRKYFLLQNIVRELALERIRDFKEPVLNRSKYTLCVQNKMMEHEMTFRDVEELEQATRFLHENGVLFHYDDLPLRDLFFLDPQWLCDQLAKVITIKEINNFPQRGVMRLSNLEFLFKSSTFQAQHIKVYITSLLNKFEVALQFDEEHLLLPSLLPTETELLEMARQKSDVRIPLRKPTESSVGLGREGSIPGRRVESLPSHRTGRRLVEGPPSALYVGSSVFYTGSQVMREPVTLSSLRESAKFLLLAVKPTSNPIFSCCRLYFMTYFPSGFWPRLITRVLADSSIYAIVKELFLLPADFLRKTPEVKTLSDKDPEWRCWQTGLELFYLGFEMLRIREVFFSSSSYFCDYSQCRIKCSIDNEWSFLDVLNSKILEITIPTDSLRFHVTSKDGPPLQNLDLSKPSSTIYREEIATTKLLVKIVEHVDNLLQDWYPDIGELRFSQNCEGRYLVTRIVPCPQCLNREVTRQRSHKHDNNSWFFVNPDVPDLCMPVVISENCFSTRERSVTVIGSSRTAGEGAGEQPVITRPRTLTEGQAFIYNKGSPDGEAVIFSWLIERCMLDVLEGVDAICPRHGSISPLYLLGKDGITHQLFIAPDVVFQDQSENLLLPSSTQLDIGPCLGKGNFGEVHSGWLYTKDNSNPEQVAIKILFKQVQARMDIKKGFHAFLEKACSAYLTARQEVSILSQLEHPHIVPLIALCLKPLSLVLALAPNGSLDSKLRQMNKHGEYFPVFIIRDIVIQVTKALSYLHSHNIIYRDLKAENVLIWELPNTADAHPRSTVDLKLADYGISRAVLPTGAKGFGGTPPFIAPEILQHAGKGTYTTKVDVFSFGMFLFEVLTCRVPFHTVNNPNNLVCQGERPSLTVQEAEQSPTYILDLMSMCWSHDPDDRPTMEGILGIAKSPQFCHLQDVVTLGPDVSVYAACLVSQMDRMPGESRTGIASPTMSDQLLGTGPNQPQMSQIWLSSGFHGKNALEIFTFNQVKRVESYRTLSLTGAPIVDLCECDSLVWCVDSTGLIHIFHHEQLGLVNQLQLPIPPMSNCNKFTLHFVPQHHTVLVVSADGAVYECNEPMQGPLMEETPVAVHKVENCYSSVLVNSIERCELWLGQNKGTMCVWNYNNKTLEYCLSHGPKIASATSSVAFLVTQTGAVLDSKHVWSYNYPGSVICMWDTKTRVIVKKLDCSQIVSTVDSPVLATSEHFECGQVTALSAIDHYLYIGTTRGSILVTEASTLVPLSLFQCHSAQDFYIKVILPLMPSNLELGGDGDMPNCEKGEDGKDKPDVCAPAVITVGKGYNNILKIYHPTLDSGPSLKVDDTRAQPDSMTQTDPRANHTFLLVWNATDWESY</sequence>
<dbReference type="PANTHER" id="PTHR48005:SF13">
    <property type="entry name" value="SERINE_THREONINE-PROTEIN KINASE DDB_G0278509-RELATED"/>
    <property type="match status" value="1"/>
</dbReference>
<dbReference type="GO" id="GO:0004674">
    <property type="term" value="F:protein serine/threonine kinase activity"/>
    <property type="evidence" value="ECO:0007669"/>
    <property type="project" value="UniProtKB-KW"/>
</dbReference>
<feature type="repeat" description="ANK" evidence="12">
    <location>
        <begin position="37"/>
        <end position="59"/>
    </location>
</feature>
<dbReference type="SMART" id="SM00248">
    <property type="entry name" value="ANK"/>
    <property type="match status" value="6"/>
</dbReference>
<reference evidence="17 18" key="1">
    <citation type="submission" date="2024-04" db="EMBL/GenBank/DDBJ databases">
        <authorList>
            <consortium name="Genoscope - CEA"/>
            <person name="William W."/>
        </authorList>
    </citation>
    <scope>NUCLEOTIDE SEQUENCE [LARGE SCALE GENOMIC DNA]</scope>
</reference>
<dbReference type="SUPFAM" id="SSF56112">
    <property type="entry name" value="Protein kinase-like (PK-like)"/>
    <property type="match status" value="1"/>
</dbReference>
<evidence type="ECO:0000256" key="3">
    <source>
        <dbReference type="ARBA" id="ARBA00022527"/>
    </source>
</evidence>
<dbReference type="Gene3D" id="1.25.40.20">
    <property type="entry name" value="Ankyrin repeat-containing domain"/>
    <property type="match status" value="2"/>
</dbReference>
<evidence type="ECO:0000256" key="4">
    <source>
        <dbReference type="ARBA" id="ARBA00022614"/>
    </source>
</evidence>
<evidence type="ECO:0000256" key="7">
    <source>
        <dbReference type="ARBA" id="ARBA00022741"/>
    </source>
</evidence>
<dbReference type="InterPro" id="IPR003591">
    <property type="entry name" value="Leu-rich_rpt_typical-subtyp"/>
</dbReference>
<feature type="repeat" description="ANK" evidence="12">
    <location>
        <begin position="125"/>
        <end position="157"/>
    </location>
</feature>
<dbReference type="PROSITE" id="PS51424">
    <property type="entry name" value="ROC"/>
    <property type="match status" value="1"/>
</dbReference>
<gene>
    <name evidence="17" type="ORF">GSLYS_00003355001</name>
</gene>
<feature type="compositionally biased region" description="Polar residues" evidence="14">
    <location>
        <begin position="699"/>
        <end position="721"/>
    </location>
</feature>
<keyword evidence="3" id="KW-0723">Serine/threonine-protein kinase</keyword>
<proteinExistence type="predicted"/>
<dbReference type="InterPro" id="IPR036770">
    <property type="entry name" value="Ankyrin_rpt-contain_sf"/>
</dbReference>
<evidence type="ECO:0000256" key="9">
    <source>
        <dbReference type="ARBA" id="ARBA00022840"/>
    </source>
</evidence>
<feature type="region of interest" description="Disordered" evidence="14">
    <location>
        <begin position="685"/>
        <end position="721"/>
    </location>
</feature>
<keyword evidence="6" id="KW-0677">Repeat</keyword>
<dbReference type="SMART" id="SM00364">
    <property type="entry name" value="LRR_BAC"/>
    <property type="match status" value="6"/>
</dbReference>
<evidence type="ECO:0000313" key="17">
    <source>
        <dbReference type="EMBL" id="CAL1529200.1"/>
    </source>
</evidence>
<evidence type="ECO:0000256" key="11">
    <source>
        <dbReference type="ARBA" id="ARBA00048679"/>
    </source>
</evidence>
<dbReference type="InterPro" id="IPR036322">
    <property type="entry name" value="WD40_repeat_dom_sf"/>
</dbReference>
<keyword evidence="8" id="KW-0418">Kinase</keyword>
<dbReference type="PROSITE" id="PS00107">
    <property type="entry name" value="PROTEIN_KINASE_ATP"/>
    <property type="match status" value="1"/>
</dbReference>
<keyword evidence="9 13" id="KW-0067">ATP-binding</keyword>
<dbReference type="InterPro" id="IPR015943">
    <property type="entry name" value="WD40/YVTN_repeat-like_dom_sf"/>
</dbReference>
<dbReference type="PROSITE" id="PS50088">
    <property type="entry name" value="ANK_REPEAT"/>
    <property type="match status" value="3"/>
</dbReference>
<dbReference type="Gene3D" id="1.10.510.10">
    <property type="entry name" value="Transferase(Phosphotransferase) domain 1"/>
    <property type="match status" value="1"/>
</dbReference>
<dbReference type="PROSITE" id="PS50297">
    <property type="entry name" value="ANK_REP_REGION"/>
    <property type="match status" value="3"/>
</dbReference>
<keyword evidence="18" id="KW-1185">Reference proteome</keyword>
<name>A0AAV2H6G5_LYMST</name>
<dbReference type="Gene3D" id="3.30.70.1390">
    <property type="entry name" value="ROC domain from the Parkinson's disease-associated leucine-rich repeat kinase 2"/>
    <property type="match status" value="1"/>
</dbReference>
<dbReference type="Pfam" id="PF08477">
    <property type="entry name" value="Roc"/>
    <property type="match status" value="1"/>
</dbReference>
<dbReference type="InterPro" id="IPR000719">
    <property type="entry name" value="Prot_kinase_dom"/>
</dbReference>
<dbReference type="SUPFAM" id="SSF48403">
    <property type="entry name" value="Ankyrin repeat"/>
    <property type="match status" value="1"/>
</dbReference>
<dbReference type="Pfam" id="PF13855">
    <property type="entry name" value="LRR_8"/>
    <property type="match status" value="1"/>
</dbReference>
<dbReference type="PROSITE" id="PS51450">
    <property type="entry name" value="LRR"/>
    <property type="match status" value="4"/>
</dbReference>
<dbReference type="GO" id="GO:0005737">
    <property type="term" value="C:cytoplasm"/>
    <property type="evidence" value="ECO:0007669"/>
    <property type="project" value="UniProtKB-ARBA"/>
</dbReference>
<dbReference type="EC" id="2.7.11.1" evidence="2"/>
<evidence type="ECO:0000256" key="1">
    <source>
        <dbReference type="ARBA" id="ARBA00001946"/>
    </source>
</evidence>
<dbReference type="InterPro" id="IPR017441">
    <property type="entry name" value="Protein_kinase_ATP_BS"/>
</dbReference>
<feature type="domain" description="Roc" evidence="16">
    <location>
        <begin position="870"/>
        <end position="1081"/>
    </location>
</feature>
<protein>
    <recommendedName>
        <fullName evidence="2">non-specific serine/threonine protein kinase</fullName>
        <ecNumber evidence="2">2.7.11.1</ecNumber>
    </recommendedName>
</protein>
<evidence type="ECO:0000256" key="2">
    <source>
        <dbReference type="ARBA" id="ARBA00012513"/>
    </source>
</evidence>
<dbReference type="InterPro" id="IPR002110">
    <property type="entry name" value="Ankyrin_rpt"/>
</dbReference>
<dbReference type="EMBL" id="CAXITT010000044">
    <property type="protein sequence ID" value="CAL1529200.1"/>
    <property type="molecule type" value="Genomic_DNA"/>
</dbReference>
<keyword evidence="4" id="KW-0433">Leucine-rich repeat</keyword>
<dbReference type="Gene3D" id="3.80.10.10">
    <property type="entry name" value="Ribonuclease Inhibitor"/>
    <property type="match status" value="3"/>
</dbReference>
<feature type="domain" description="Protein kinase" evidence="15">
    <location>
        <begin position="1710"/>
        <end position="2000"/>
    </location>
</feature>
<dbReference type="Pfam" id="PF16095">
    <property type="entry name" value="COR-A"/>
    <property type="match status" value="1"/>
</dbReference>
<dbReference type="InterPro" id="IPR051420">
    <property type="entry name" value="Ser_Thr_Kinases_DiverseReg"/>
</dbReference>
<dbReference type="GO" id="GO:0009966">
    <property type="term" value="P:regulation of signal transduction"/>
    <property type="evidence" value="ECO:0007669"/>
    <property type="project" value="UniProtKB-ARBA"/>
</dbReference>
<dbReference type="SUPFAM" id="SSF52540">
    <property type="entry name" value="P-loop containing nucleoside triphosphate hydrolases"/>
    <property type="match status" value="1"/>
</dbReference>
<dbReference type="Pfam" id="PF23748">
    <property type="entry name" value="Beta-prop_LRRK2"/>
    <property type="match status" value="1"/>
</dbReference>
<feature type="repeat" description="ANK" evidence="12">
    <location>
        <begin position="4"/>
        <end position="36"/>
    </location>
</feature>
<dbReference type="Pfam" id="PF00069">
    <property type="entry name" value="Pkinase"/>
    <property type="match status" value="1"/>
</dbReference>
<feature type="region of interest" description="Disordered" evidence="14">
    <location>
        <begin position="163"/>
        <end position="204"/>
    </location>
</feature>
<dbReference type="InterPro" id="IPR056602">
    <property type="entry name" value="Beta-prop_LRRK2"/>
</dbReference>
<dbReference type="GO" id="GO:0005524">
    <property type="term" value="F:ATP binding"/>
    <property type="evidence" value="ECO:0007669"/>
    <property type="project" value="UniProtKB-UniRule"/>
</dbReference>
<dbReference type="InterPro" id="IPR020859">
    <property type="entry name" value="ROC"/>
</dbReference>
<evidence type="ECO:0000313" key="18">
    <source>
        <dbReference type="Proteomes" id="UP001497497"/>
    </source>
</evidence>
<feature type="binding site" evidence="13">
    <location>
        <position position="1743"/>
    </location>
    <ligand>
        <name>ATP</name>
        <dbReference type="ChEBI" id="CHEBI:30616"/>
    </ligand>
</feature>
<dbReference type="InterPro" id="IPR008271">
    <property type="entry name" value="Ser/Thr_kinase_AS"/>
</dbReference>
<dbReference type="SMART" id="SM00369">
    <property type="entry name" value="LRR_TYP"/>
    <property type="match status" value="8"/>
</dbReference>
<dbReference type="Gene3D" id="3.40.50.300">
    <property type="entry name" value="P-loop containing nucleotide triphosphate hydrolases"/>
    <property type="match status" value="1"/>
</dbReference>
<evidence type="ECO:0000259" key="16">
    <source>
        <dbReference type="PROSITE" id="PS51424"/>
    </source>
</evidence>
<evidence type="ECO:0000256" key="13">
    <source>
        <dbReference type="PROSITE-ProRule" id="PRU10141"/>
    </source>
</evidence>
<evidence type="ECO:0000256" key="6">
    <source>
        <dbReference type="ARBA" id="ARBA00022737"/>
    </source>
</evidence>
<comment type="cofactor">
    <cofactor evidence="1">
        <name>Mg(2+)</name>
        <dbReference type="ChEBI" id="CHEBI:18420"/>
    </cofactor>
</comment>
<keyword evidence="5" id="KW-0808">Transferase</keyword>
<evidence type="ECO:0000256" key="10">
    <source>
        <dbReference type="ARBA" id="ARBA00047899"/>
    </source>
</evidence>
<dbReference type="Gene3D" id="2.130.10.10">
    <property type="entry name" value="YVTN repeat-like/Quinoprotein amine dehydrogenase"/>
    <property type="match status" value="1"/>
</dbReference>
<dbReference type="InterPro" id="IPR001611">
    <property type="entry name" value="Leu-rich_rpt"/>
</dbReference>
<dbReference type="SUPFAM" id="SSF50978">
    <property type="entry name" value="WD40 repeat-like"/>
    <property type="match status" value="1"/>
</dbReference>